<dbReference type="RefSeq" id="WP_091189153.1">
    <property type="nucleotide sequence ID" value="NZ_FOMT01000005.1"/>
</dbReference>
<dbReference type="OrthoDB" id="9793135at2"/>
<proteinExistence type="predicted"/>
<dbReference type="EMBL" id="FOMT01000005">
    <property type="protein sequence ID" value="SFF08551.1"/>
    <property type="molecule type" value="Genomic_DNA"/>
</dbReference>
<evidence type="ECO:0000256" key="1">
    <source>
        <dbReference type="SAM" id="SignalP"/>
    </source>
</evidence>
<gene>
    <name evidence="2" type="ORF">SAMN05216378_5034</name>
</gene>
<feature type="chain" id="PRO_5039639700" evidence="1">
    <location>
        <begin position="29"/>
        <end position="850"/>
    </location>
</feature>
<accession>A0A1I2FVT3</accession>
<protein>
    <submittedName>
        <fullName evidence="2">Uncharacterized protein</fullName>
    </submittedName>
</protein>
<evidence type="ECO:0000313" key="2">
    <source>
        <dbReference type="EMBL" id="SFF08551.1"/>
    </source>
</evidence>
<dbReference type="STRING" id="1045775.SAMN05216378_5034"/>
<keyword evidence="3" id="KW-1185">Reference proteome</keyword>
<organism evidence="2 3">
    <name type="scientific">Paenibacillus catalpae</name>
    <dbReference type="NCBI Taxonomy" id="1045775"/>
    <lineage>
        <taxon>Bacteria</taxon>
        <taxon>Bacillati</taxon>
        <taxon>Bacillota</taxon>
        <taxon>Bacilli</taxon>
        <taxon>Bacillales</taxon>
        <taxon>Paenibacillaceae</taxon>
        <taxon>Paenibacillus</taxon>
    </lineage>
</organism>
<feature type="signal peptide" evidence="1">
    <location>
        <begin position="1"/>
        <end position="28"/>
    </location>
</feature>
<evidence type="ECO:0000313" key="3">
    <source>
        <dbReference type="Proteomes" id="UP000198855"/>
    </source>
</evidence>
<dbReference type="Pfam" id="PF18952">
    <property type="entry name" value="DUF5696"/>
    <property type="match status" value="1"/>
</dbReference>
<reference evidence="3" key="1">
    <citation type="submission" date="2016-10" db="EMBL/GenBank/DDBJ databases">
        <authorList>
            <person name="Varghese N."/>
            <person name="Submissions S."/>
        </authorList>
    </citation>
    <scope>NUCLEOTIDE SEQUENCE [LARGE SCALE GENOMIC DNA]</scope>
    <source>
        <strain evidence="3">CGMCC 1.10784</strain>
    </source>
</reference>
<dbReference type="InterPro" id="IPR043751">
    <property type="entry name" value="DUF5696"/>
</dbReference>
<dbReference type="PROSITE" id="PS51257">
    <property type="entry name" value="PROKAR_LIPOPROTEIN"/>
    <property type="match status" value="1"/>
</dbReference>
<keyword evidence="1" id="KW-0732">Signal</keyword>
<dbReference type="AlphaFoldDB" id="A0A1I2FVT3"/>
<name>A0A1I2FVT3_9BACL</name>
<sequence length="850" mass="94146">MNKARMALLTACCLVGILLAGCSESASGKQPGEADQAAKTFTQGKALSQSFTDPRFADMKGVAENDQLRLFADDQTGAIAVLNKQSGDVWRSNPPGSSEDTIAAGVNKDLLSSQIKLDFYNSFGQLNSINSYTDSVLNKQINMEKLPNGLSVTYQFGKLEKTLEDMPKMMSKGRFEALNKKLDKTGQRALKIAYKENKEKTAYERNDSALNGLQLDRALKALEAAGYSEEDLKKDMEELHFSQEKTAPRIFEATITYTLDGNSLVAAVPVADIHYPEEYPVNSVSFLNFFGAGGTEENGAMLVPDGSGALINFNSGKTRYPSYQQLVYGQDNTMARTEDAAREEAVRLPVFGIIRENSAFLGIIEEGESVATINADISGRLNSYNYVYPSFNVVNKGQVTLDANGQQRSLPKFQENPMKSDFVVRYAFLNGEDASYQGMASYYKEYLINNKALPVREKTANEDNIPFYLQLDGSISDKKHFMGIPYRALETLTTFSEAKAIINQMNQLDIHNIKLKYAGWFNGGLDHKVPKSISVDGEIGGSKGLRDLAAFAAGNGVTLYPDVAFLTASTGADFDESKSASRTLRGDPAALYPLDLALNRRDINKSPSYIISPRLVGSYVDSTLKGISKFNAEGISVRDLADQLNSDYRKHNQIDRTESEEISRAAMAKLQGEKLQVMGNGGNAYALPYLSDLTNAPMGNSGFKLEDEQIPFYQMVIRGNVEYTGAPYNLSNYTNDKQYILKCLEFGSNVYFEWIYEPNYSIKDTDHNELYAVNYKLWMDKAAGMYQEVNKVLKNVRNEPITGHEKLQQGVYKTVYGNGMYVIVNYNRSQVTVDGKTIEAESYMTGGDQS</sequence>
<dbReference type="Proteomes" id="UP000198855">
    <property type="component" value="Unassembled WGS sequence"/>
</dbReference>